<evidence type="ECO:0000313" key="1">
    <source>
        <dbReference type="EMBL" id="RKP26502.1"/>
    </source>
</evidence>
<dbReference type="EMBL" id="KZ989406">
    <property type="protein sequence ID" value="RKP26502.1"/>
    <property type="molecule type" value="Genomic_DNA"/>
</dbReference>
<accession>A0A4P9Z3C5</accession>
<dbReference type="AlphaFoldDB" id="A0A4P9Z3C5"/>
<reference evidence="2" key="1">
    <citation type="journal article" date="2018" name="Nat. Microbiol.">
        <title>Leveraging single-cell genomics to expand the fungal tree of life.</title>
        <authorList>
            <person name="Ahrendt S.R."/>
            <person name="Quandt C.A."/>
            <person name="Ciobanu D."/>
            <person name="Clum A."/>
            <person name="Salamov A."/>
            <person name="Andreopoulos B."/>
            <person name="Cheng J.F."/>
            <person name="Woyke T."/>
            <person name="Pelin A."/>
            <person name="Henrissat B."/>
            <person name="Reynolds N.K."/>
            <person name="Benny G.L."/>
            <person name="Smith M.E."/>
            <person name="James T.Y."/>
            <person name="Grigoriev I.V."/>
        </authorList>
    </citation>
    <scope>NUCLEOTIDE SEQUENCE [LARGE SCALE GENOMIC DNA]</scope>
    <source>
        <strain evidence="2">Benny S71-1</strain>
    </source>
</reference>
<dbReference type="OrthoDB" id="10380834at2759"/>
<organism evidence="1 2">
    <name type="scientific">Syncephalis pseudoplumigaleata</name>
    <dbReference type="NCBI Taxonomy" id="1712513"/>
    <lineage>
        <taxon>Eukaryota</taxon>
        <taxon>Fungi</taxon>
        <taxon>Fungi incertae sedis</taxon>
        <taxon>Zoopagomycota</taxon>
        <taxon>Zoopagomycotina</taxon>
        <taxon>Zoopagomycetes</taxon>
        <taxon>Zoopagales</taxon>
        <taxon>Piptocephalidaceae</taxon>
        <taxon>Syncephalis</taxon>
    </lineage>
</organism>
<name>A0A4P9Z3C5_9FUNG</name>
<dbReference type="Proteomes" id="UP000278143">
    <property type="component" value="Unassembled WGS sequence"/>
</dbReference>
<protein>
    <submittedName>
        <fullName evidence="1">Uncharacterized protein</fullName>
    </submittedName>
</protein>
<evidence type="ECO:0000313" key="2">
    <source>
        <dbReference type="Proteomes" id="UP000278143"/>
    </source>
</evidence>
<proteinExistence type="predicted"/>
<sequence>MVAGSCPSPPTDDLFPQANHKIEIMSAMRPVTCSGLIMMQVCTEDGLVVTGEPFMVIGWDIDHEMDERRFFACICDNPYQRALGDGELAIGGGDLTGGRTDQKTLEENWMVRTALLQKMMQGRAHEAGRRVTTRCTITGDALPGDNQLTVTAFMSSMGSPRLEVEFA</sequence>
<gene>
    <name evidence="1" type="ORF">SYNPS1DRAFT_27806</name>
</gene>
<keyword evidence="2" id="KW-1185">Reference proteome</keyword>